<dbReference type="PANTHER" id="PTHR30003:SF0">
    <property type="entry name" value="GLYCOLATE PERMEASE GLCA-RELATED"/>
    <property type="match status" value="1"/>
</dbReference>
<comment type="similarity">
    <text evidence="2 8">Belongs to the lactate permease family.</text>
</comment>
<comment type="function">
    <text evidence="8">Uptake of L-lactate across the membrane. Can also transport D-lactate and glycolate.</text>
</comment>
<evidence type="ECO:0000256" key="8">
    <source>
        <dbReference type="RuleBase" id="RU365092"/>
    </source>
</evidence>
<gene>
    <name evidence="9" type="ORF">UU02_C0039G0003</name>
</gene>
<keyword evidence="6" id="KW-1133">Transmembrane helix</keyword>
<dbReference type="GO" id="GO:0015129">
    <property type="term" value="F:lactate transmembrane transporter activity"/>
    <property type="evidence" value="ECO:0007669"/>
    <property type="project" value="UniProtKB-UniRule"/>
</dbReference>
<protein>
    <recommendedName>
        <fullName evidence="8">L-lactate permease</fullName>
    </recommendedName>
</protein>
<dbReference type="InterPro" id="IPR003804">
    <property type="entry name" value="Lactate_perm"/>
</dbReference>
<dbReference type="Proteomes" id="UP000034293">
    <property type="component" value="Unassembled WGS sequence"/>
</dbReference>
<evidence type="ECO:0000256" key="6">
    <source>
        <dbReference type="ARBA" id="ARBA00022989"/>
    </source>
</evidence>
<evidence type="ECO:0000256" key="4">
    <source>
        <dbReference type="ARBA" id="ARBA00022475"/>
    </source>
</evidence>
<keyword evidence="7" id="KW-0472">Membrane</keyword>
<sequence>MSFLPIILVAVPFILFLILLLWKRTPLIWVSLVTLILIIVLAVFYWQVYPTYIFNSLIKGFLVAFDILIIIFGAVFFLEITRETKIIENIGYHLESISKDLRVQVIFLAWFFENFLEGTAGFGTPAAVVAPLLVSLGITPINSVIIALLGNSASGVFGAAGTPIKVGFGALAGASVPITAATINLIGILVPVFMLWFLTKDRINRKKEFTEALPFAIWAGVAFAIPSIFTVFIGQEFPSILGSAIGLFLVLITTKLGIFIPKVEKELVDIPRPAKLSLGRVLFPYLFLIAILIVGKFTLGSSGIQIPIIVKHTFSFFNPGFAFVIAGIVTLLMYKKDLNLFTNSAKTALKKSLIPFLVIVFMSSMAQIMVNSVHNTTSLPSMVGLLAVYVKNIFLPLWAPLVGAFGSFLTGSVTISNLMFGNFLAVAARDLGFGIDKILALAVVGGAAGNMIALADILAAETVVGLKHKEREVLKGVILPCLIYVGLVGLVGMFIFSQR</sequence>
<accession>A0A0G0UTC7</accession>
<evidence type="ECO:0000256" key="7">
    <source>
        <dbReference type="ARBA" id="ARBA00023136"/>
    </source>
</evidence>
<organism evidence="9 10">
    <name type="scientific">Candidatus Woesebacteria bacterium GW2011_GWA1_40_43</name>
    <dbReference type="NCBI Taxonomy" id="1618553"/>
    <lineage>
        <taxon>Bacteria</taxon>
        <taxon>Candidatus Woeseibacteriota</taxon>
    </lineage>
</organism>
<proteinExistence type="inferred from homology"/>
<keyword evidence="5" id="KW-0812">Transmembrane</keyword>
<keyword evidence="3 8" id="KW-0813">Transport</keyword>
<comment type="caution">
    <text evidence="9">The sequence shown here is derived from an EMBL/GenBank/DDBJ whole genome shotgun (WGS) entry which is preliminary data.</text>
</comment>
<evidence type="ECO:0000256" key="3">
    <source>
        <dbReference type="ARBA" id="ARBA00022448"/>
    </source>
</evidence>
<name>A0A0G0UTC7_9BACT</name>
<dbReference type="Pfam" id="PF02652">
    <property type="entry name" value="Lactate_perm"/>
    <property type="match status" value="2"/>
</dbReference>
<evidence type="ECO:0000313" key="9">
    <source>
        <dbReference type="EMBL" id="KKR62905.1"/>
    </source>
</evidence>
<dbReference type="PANTHER" id="PTHR30003">
    <property type="entry name" value="L-LACTATE PERMEASE"/>
    <property type="match status" value="1"/>
</dbReference>
<reference evidence="9 10" key="1">
    <citation type="journal article" date="2015" name="Nature">
        <title>rRNA introns, odd ribosomes, and small enigmatic genomes across a large radiation of phyla.</title>
        <authorList>
            <person name="Brown C.T."/>
            <person name="Hug L.A."/>
            <person name="Thomas B.C."/>
            <person name="Sharon I."/>
            <person name="Castelle C.J."/>
            <person name="Singh A."/>
            <person name="Wilkins M.J."/>
            <person name="Williams K.H."/>
            <person name="Banfield J.F."/>
        </authorList>
    </citation>
    <scope>NUCLEOTIDE SEQUENCE [LARGE SCALE GENOMIC DNA]</scope>
</reference>
<dbReference type="GO" id="GO:0005886">
    <property type="term" value="C:plasma membrane"/>
    <property type="evidence" value="ECO:0007669"/>
    <property type="project" value="UniProtKB-SubCell"/>
</dbReference>
<evidence type="ECO:0000256" key="1">
    <source>
        <dbReference type="ARBA" id="ARBA00004651"/>
    </source>
</evidence>
<evidence type="ECO:0000256" key="5">
    <source>
        <dbReference type="ARBA" id="ARBA00022692"/>
    </source>
</evidence>
<evidence type="ECO:0000313" key="10">
    <source>
        <dbReference type="Proteomes" id="UP000034293"/>
    </source>
</evidence>
<evidence type="ECO:0000256" key="2">
    <source>
        <dbReference type="ARBA" id="ARBA00010100"/>
    </source>
</evidence>
<dbReference type="GO" id="GO:0015295">
    <property type="term" value="F:solute:proton symporter activity"/>
    <property type="evidence" value="ECO:0007669"/>
    <property type="project" value="TreeGrafter"/>
</dbReference>
<dbReference type="AlphaFoldDB" id="A0A0G0UTC7"/>
<dbReference type="EMBL" id="LBZA01000039">
    <property type="protein sequence ID" value="KKR62905.1"/>
    <property type="molecule type" value="Genomic_DNA"/>
</dbReference>
<comment type="subcellular location">
    <subcellularLocation>
        <location evidence="1 8">Cell membrane</location>
        <topology evidence="1 8">Multi-pass membrane protein</topology>
    </subcellularLocation>
</comment>
<keyword evidence="4 8" id="KW-1003">Cell membrane</keyword>